<keyword evidence="6 9" id="KW-1133">Transmembrane helix</keyword>
<feature type="transmembrane region" description="Helical" evidence="9">
    <location>
        <begin position="240"/>
        <end position="260"/>
    </location>
</feature>
<evidence type="ECO:0000256" key="9">
    <source>
        <dbReference type="SAM" id="Phobius"/>
    </source>
</evidence>
<keyword evidence="3" id="KW-1003">Cell membrane</keyword>
<evidence type="ECO:0000256" key="2">
    <source>
        <dbReference type="ARBA" id="ARBA00022448"/>
    </source>
</evidence>
<feature type="transmembrane region" description="Helical" evidence="9">
    <location>
        <begin position="216"/>
        <end position="233"/>
    </location>
</feature>
<proteinExistence type="inferred from homology"/>
<dbReference type="Proteomes" id="UP000664382">
    <property type="component" value="Unassembled WGS sequence"/>
</dbReference>
<feature type="transmembrane region" description="Helical" evidence="9">
    <location>
        <begin position="94"/>
        <end position="115"/>
    </location>
</feature>
<sequence length="293" mass="30676">MDEFMQQLFTGLSNGMVYGGLALALCVVFQGTGVLNFGQGEMATFSTLVVWQLLQFGTPFWVALPIVIVVSFIAGMGIERILIRPVEGSSELSLLMVTLGLFLGLNAIMGFIWGFHSKQVPSPFGAGVIAIGESYLTWQQLGAMATILVVVLITTLVFRFTTVGLRMRAASENPVSSRLLSINVGRQLMIGWGIAAAVGAVAGAMSAPIVGTGPDMFRNTVLLAFAAAAFGGFTNRIGAVVGGIVVGVGTSLAATYIPGLGGDLSIVVPFIFIILILLLRPQGLFAATVKSRA</sequence>
<feature type="transmembrane region" description="Helical" evidence="9">
    <location>
        <begin position="58"/>
        <end position="82"/>
    </location>
</feature>
<evidence type="ECO:0000256" key="6">
    <source>
        <dbReference type="ARBA" id="ARBA00022989"/>
    </source>
</evidence>
<evidence type="ECO:0000256" key="8">
    <source>
        <dbReference type="ARBA" id="ARBA00037998"/>
    </source>
</evidence>
<dbReference type="GO" id="GO:0022857">
    <property type="term" value="F:transmembrane transporter activity"/>
    <property type="evidence" value="ECO:0007669"/>
    <property type="project" value="InterPro"/>
</dbReference>
<dbReference type="AlphaFoldDB" id="A0A939MIV2"/>
<dbReference type="InterPro" id="IPR052157">
    <property type="entry name" value="BCAA_transport_permease"/>
</dbReference>
<evidence type="ECO:0000313" key="10">
    <source>
        <dbReference type="EMBL" id="MBO1901538.1"/>
    </source>
</evidence>
<dbReference type="GO" id="GO:0006865">
    <property type="term" value="P:amino acid transport"/>
    <property type="evidence" value="ECO:0007669"/>
    <property type="project" value="UniProtKB-KW"/>
</dbReference>
<protein>
    <submittedName>
        <fullName evidence="10">Branched-chain amino acid ABC transporter permease</fullName>
    </submittedName>
</protein>
<name>A0A939MIV2_9MICO</name>
<evidence type="ECO:0000256" key="1">
    <source>
        <dbReference type="ARBA" id="ARBA00004651"/>
    </source>
</evidence>
<organism evidence="10 11">
    <name type="scientific">Leucobacter weissii</name>
    <dbReference type="NCBI Taxonomy" id="1983706"/>
    <lineage>
        <taxon>Bacteria</taxon>
        <taxon>Bacillati</taxon>
        <taxon>Actinomycetota</taxon>
        <taxon>Actinomycetes</taxon>
        <taxon>Micrococcales</taxon>
        <taxon>Microbacteriaceae</taxon>
        <taxon>Leucobacter</taxon>
    </lineage>
</organism>
<keyword evidence="11" id="KW-1185">Reference proteome</keyword>
<comment type="subcellular location">
    <subcellularLocation>
        <location evidence="1">Cell membrane</location>
        <topology evidence="1">Multi-pass membrane protein</topology>
    </subcellularLocation>
</comment>
<comment type="similarity">
    <text evidence="8">Belongs to the binding-protein-dependent transport system permease family. LivHM subfamily.</text>
</comment>
<dbReference type="PANTHER" id="PTHR11795:SF451">
    <property type="entry name" value="ABC TRANSPORTER PERMEASE PROTEIN"/>
    <property type="match status" value="1"/>
</dbReference>
<dbReference type="PANTHER" id="PTHR11795">
    <property type="entry name" value="BRANCHED-CHAIN AMINO ACID TRANSPORT SYSTEM PERMEASE PROTEIN LIVH"/>
    <property type="match status" value="1"/>
</dbReference>
<keyword evidence="7 9" id="KW-0472">Membrane</keyword>
<accession>A0A939MIV2</accession>
<gene>
    <name evidence="10" type="ORF">J4H92_06190</name>
</gene>
<feature type="transmembrane region" description="Helical" evidence="9">
    <location>
        <begin position="135"/>
        <end position="158"/>
    </location>
</feature>
<evidence type="ECO:0000313" key="11">
    <source>
        <dbReference type="Proteomes" id="UP000664382"/>
    </source>
</evidence>
<evidence type="ECO:0000256" key="5">
    <source>
        <dbReference type="ARBA" id="ARBA00022970"/>
    </source>
</evidence>
<comment type="caution">
    <text evidence="10">The sequence shown here is derived from an EMBL/GenBank/DDBJ whole genome shotgun (WGS) entry which is preliminary data.</text>
</comment>
<dbReference type="Pfam" id="PF02653">
    <property type="entry name" value="BPD_transp_2"/>
    <property type="match status" value="1"/>
</dbReference>
<reference evidence="10" key="1">
    <citation type="submission" date="2021-03" db="EMBL/GenBank/DDBJ databases">
        <title>Leucobacter chromiisoli sp. nov., isolated from chromium-containing soil of chemical plant.</title>
        <authorList>
            <person name="Xu Z."/>
        </authorList>
    </citation>
    <scope>NUCLEOTIDE SEQUENCE</scope>
    <source>
        <strain evidence="10">S27</strain>
    </source>
</reference>
<dbReference type="EMBL" id="JAGDYM010000006">
    <property type="protein sequence ID" value="MBO1901538.1"/>
    <property type="molecule type" value="Genomic_DNA"/>
</dbReference>
<evidence type="ECO:0000256" key="4">
    <source>
        <dbReference type="ARBA" id="ARBA00022692"/>
    </source>
</evidence>
<feature type="transmembrane region" description="Helical" evidence="9">
    <location>
        <begin position="188"/>
        <end position="210"/>
    </location>
</feature>
<evidence type="ECO:0000256" key="7">
    <source>
        <dbReference type="ARBA" id="ARBA00023136"/>
    </source>
</evidence>
<feature type="transmembrane region" description="Helical" evidence="9">
    <location>
        <begin position="12"/>
        <end position="38"/>
    </location>
</feature>
<evidence type="ECO:0000256" key="3">
    <source>
        <dbReference type="ARBA" id="ARBA00022475"/>
    </source>
</evidence>
<keyword evidence="5" id="KW-0029">Amino-acid transport</keyword>
<dbReference type="CDD" id="cd06582">
    <property type="entry name" value="TM_PBP1_LivH_like"/>
    <property type="match status" value="1"/>
</dbReference>
<dbReference type="GO" id="GO:0005886">
    <property type="term" value="C:plasma membrane"/>
    <property type="evidence" value="ECO:0007669"/>
    <property type="project" value="UniProtKB-SubCell"/>
</dbReference>
<keyword evidence="4 9" id="KW-0812">Transmembrane</keyword>
<feature type="transmembrane region" description="Helical" evidence="9">
    <location>
        <begin position="266"/>
        <end position="289"/>
    </location>
</feature>
<dbReference type="RefSeq" id="WP_208097238.1">
    <property type="nucleotide sequence ID" value="NZ_JAGDYM010000006.1"/>
</dbReference>
<dbReference type="InterPro" id="IPR001851">
    <property type="entry name" value="ABC_transp_permease"/>
</dbReference>
<keyword evidence="2" id="KW-0813">Transport</keyword>